<keyword evidence="8" id="KW-1185">Reference proteome</keyword>
<keyword evidence="4" id="KW-0961">Cell wall biogenesis/degradation</keyword>
<sequence length="267" mass="29375">MSFPRTRFHLRPLRSPWAVLLPIMLLAACTHVPPRNPLAEWVPSPNQDERRPVLVVIHFTDQDSVGQSLDTLRSRNSGGPVSAHYLIGRDGERFQLVSDQRRAWHGGAGRWGTITDINSASIGVELDNDGHSPFPEAQIDSLLVLLEDLSDRLRIPRSQVVGHSDVAPSRKVDPGPLFPWKRLADAGFGVWPAEDSPPPPPGFDPWLALQAVGYSLADPAATVRAFRHRFRASEGSALDAEDLRILYALTRPPVLPATTVPPAEEVD</sequence>
<keyword evidence="3" id="KW-0378">Hydrolase</keyword>
<protein>
    <recommendedName>
        <fullName evidence="2">N-acetylmuramoyl-L-alanine amidase</fullName>
        <ecNumber evidence="2">3.5.1.28</ecNumber>
    </recommendedName>
</protein>
<reference evidence="7 8" key="1">
    <citation type="journal article" date="2015" name="Stand. Genomic Sci.">
        <title>Genomic Encyclopedia of Bacterial and Archaeal Type Strains, Phase III: the genomes of soil and plant-associated and newly described type strains.</title>
        <authorList>
            <person name="Whitman W.B."/>
            <person name="Woyke T."/>
            <person name="Klenk H.P."/>
            <person name="Zhou Y."/>
            <person name="Lilburn T.G."/>
            <person name="Beck B.J."/>
            <person name="De Vos P."/>
            <person name="Vandamme P."/>
            <person name="Eisen J.A."/>
            <person name="Garrity G."/>
            <person name="Hugenholtz P."/>
            <person name="Kyrpides N.C."/>
        </authorList>
    </citation>
    <scope>NUCLEOTIDE SEQUENCE [LARGE SCALE GENOMIC DNA]</scope>
    <source>
        <strain evidence="7 8">CGMCC 1.10136</strain>
    </source>
</reference>
<dbReference type="GO" id="GO:0009253">
    <property type="term" value="P:peptidoglycan catabolic process"/>
    <property type="evidence" value="ECO:0007669"/>
    <property type="project" value="InterPro"/>
</dbReference>
<evidence type="ECO:0000313" key="8">
    <source>
        <dbReference type="Proteomes" id="UP000316471"/>
    </source>
</evidence>
<gene>
    <name evidence="7" type="ORF">IP93_01167</name>
</gene>
<feature type="domain" description="N-acetylmuramoyl-L-alanine amidase" evidence="6">
    <location>
        <begin position="40"/>
        <end position="175"/>
    </location>
</feature>
<evidence type="ECO:0000313" key="7">
    <source>
        <dbReference type="EMBL" id="TWI11888.1"/>
    </source>
</evidence>
<dbReference type="Gene3D" id="3.40.80.10">
    <property type="entry name" value="Peptidoglycan recognition protein-like"/>
    <property type="match status" value="1"/>
</dbReference>
<dbReference type="InterPro" id="IPR002502">
    <property type="entry name" value="Amidase_domain"/>
</dbReference>
<dbReference type="Proteomes" id="UP000316471">
    <property type="component" value="Unassembled WGS sequence"/>
</dbReference>
<evidence type="ECO:0000256" key="4">
    <source>
        <dbReference type="ARBA" id="ARBA00023316"/>
    </source>
</evidence>
<evidence type="ECO:0000256" key="3">
    <source>
        <dbReference type="ARBA" id="ARBA00022801"/>
    </source>
</evidence>
<dbReference type="EC" id="3.5.1.28" evidence="2"/>
<dbReference type="InterPro" id="IPR036505">
    <property type="entry name" value="Amidase/PGRP_sf"/>
</dbReference>
<dbReference type="GO" id="GO:0009254">
    <property type="term" value="P:peptidoglycan turnover"/>
    <property type="evidence" value="ECO:0007669"/>
    <property type="project" value="TreeGrafter"/>
</dbReference>
<dbReference type="CDD" id="cd06583">
    <property type="entry name" value="PGRP"/>
    <property type="match status" value="1"/>
</dbReference>
<feature type="chain" id="PRO_5021772364" description="N-acetylmuramoyl-L-alanine amidase" evidence="5">
    <location>
        <begin position="28"/>
        <end position="267"/>
    </location>
</feature>
<dbReference type="InterPro" id="IPR051206">
    <property type="entry name" value="NAMLAA_amidase_2"/>
</dbReference>
<proteinExistence type="predicted"/>
<comment type="catalytic activity">
    <reaction evidence="1">
        <text>Hydrolyzes the link between N-acetylmuramoyl residues and L-amino acid residues in certain cell-wall glycopeptides.</text>
        <dbReference type="EC" id="3.5.1.28"/>
    </reaction>
</comment>
<name>A0A562LWJ3_9GAMM</name>
<evidence type="ECO:0000256" key="5">
    <source>
        <dbReference type="SAM" id="SignalP"/>
    </source>
</evidence>
<dbReference type="GO" id="GO:0019867">
    <property type="term" value="C:outer membrane"/>
    <property type="evidence" value="ECO:0007669"/>
    <property type="project" value="TreeGrafter"/>
</dbReference>
<dbReference type="PROSITE" id="PS51257">
    <property type="entry name" value="PROKAR_LIPOPROTEIN"/>
    <property type="match status" value="1"/>
</dbReference>
<dbReference type="PANTHER" id="PTHR30417">
    <property type="entry name" value="N-ACETYLMURAMOYL-L-ALANINE AMIDASE AMID"/>
    <property type="match status" value="1"/>
</dbReference>
<dbReference type="GO" id="GO:0071555">
    <property type="term" value="P:cell wall organization"/>
    <property type="evidence" value="ECO:0007669"/>
    <property type="project" value="UniProtKB-KW"/>
</dbReference>
<dbReference type="GO" id="GO:0008745">
    <property type="term" value="F:N-acetylmuramoyl-L-alanine amidase activity"/>
    <property type="evidence" value="ECO:0007669"/>
    <property type="project" value="UniProtKB-EC"/>
</dbReference>
<evidence type="ECO:0000256" key="2">
    <source>
        <dbReference type="ARBA" id="ARBA00011901"/>
    </source>
</evidence>
<evidence type="ECO:0000256" key="1">
    <source>
        <dbReference type="ARBA" id="ARBA00001561"/>
    </source>
</evidence>
<dbReference type="AlphaFoldDB" id="A0A562LWJ3"/>
<dbReference type="OrthoDB" id="9794842at2"/>
<dbReference type="SMART" id="SM00644">
    <property type="entry name" value="Ami_2"/>
    <property type="match status" value="1"/>
</dbReference>
<accession>A0A562LWJ3</accession>
<dbReference type="Pfam" id="PF01510">
    <property type="entry name" value="Amidase_2"/>
    <property type="match status" value="1"/>
</dbReference>
<dbReference type="EMBL" id="VLKP01000004">
    <property type="protein sequence ID" value="TWI11888.1"/>
    <property type="molecule type" value="Genomic_DNA"/>
</dbReference>
<evidence type="ECO:0000259" key="6">
    <source>
        <dbReference type="SMART" id="SM00644"/>
    </source>
</evidence>
<feature type="signal peptide" evidence="5">
    <location>
        <begin position="1"/>
        <end position="27"/>
    </location>
</feature>
<comment type="caution">
    <text evidence="7">The sequence shown here is derived from an EMBL/GenBank/DDBJ whole genome shotgun (WGS) entry which is preliminary data.</text>
</comment>
<dbReference type="PANTHER" id="PTHR30417:SF1">
    <property type="entry name" value="N-ACETYLMURAMOYL-L-ALANINE AMIDASE AMID"/>
    <property type="match status" value="1"/>
</dbReference>
<keyword evidence="5" id="KW-0732">Signal</keyword>
<dbReference type="SUPFAM" id="SSF55846">
    <property type="entry name" value="N-acetylmuramoyl-L-alanine amidase-like"/>
    <property type="match status" value="1"/>
</dbReference>
<organism evidence="7 8">
    <name type="scientific">Aerolutibacter ruishenii</name>
    <dbReference type="NCBI Taxonomy" id="686800"/>
    <lineage>
        <taxon>Bacteria</taxon>
        <taxon>Pseudomonadati</taxon>
        <taxon>Pseudomonadota</taxon>
        <taxon>Gammaproteobacteria</taxon>
        <taxon>Lysobacterales</taxon>
        <taxon>Lysobacteraceae</taxon>
        <taxon>Aerolutibacter</taxon>
    </lineage>
</organism>